<gene>
    <name evidence="4" type="ORF">N6G96_07110</name>
</gene>
<feature type="transmembrane region" description="Helical" evidence="2">
    <location>
        <begin position="208"/>
        <end position="228"/>
    </location>
</feature>
<proteinExistence type="inferred from homology"/>
<dbReference type="PANTHER" id="PTHR36435">
    <property type="entry name" value="SLR1288 PROTEIN"/>
    <property type="match status" value="1"/>
</dbReference>
<reference evidence="5" key="1">
    <citation type="submission" date="2024-06" db="EMBL/GenBank/DDBJ databases">
        <authorList>
            <person name="Chang H.C."/>
            <person name="Mun S.Y."/>
        </authorList>
    </citation>
    <scope>NUCLEOTIDE SEQUENCE [LARGE SCALE GENOMIC DNA]</scope>
    <source>
        <strain evidence="5">KT1</strain>
    </source>
</reference>
<evidence type="ECO:0000256" key="2">
    <source>
        <dbReference type="SAM" id="Phobius"/>
    </source>
</evidence>
<evidence type="ECO:0000313" key="5">
    <source>
        <dbReference type="Proteomes" id="UP001302696"/>
    </source>
</evidence>
<protein>
    <submittedName>
        <fullName evidence="4">CPBP family intramembrane metalloprotease</fullName>
    </submittedName>
</protein>
<evidence type="ECO:0000256" key="1">
    <source>
        <dbReference type="ARBA" id="ARBA00009067"/>
    </source>
</evidence>
<feature type="transmembrane region" description="Helical" evidence="2">
    <location>
        <begin position="21"/>
        <end position="38"/>
    </location>
</feature>
<evidence type="ECO:0000259" key="3">
    <source>
        <dbReference type="Pfam" id="PF02517"/>
    </source>
</evidence>
<keyword evidence="4" id="KW-0378">Hydrolase</keyword>
<feature type="transmembrane region" description="Helical" evidence="2">
    <location>
        <begin position="118"/>
        <end position="136"/>
    </location>
</feature>
<organism evidence="4 5">
    <name type="scientific">Pediococcus inopinatus</name>
    <dbReference type="NCBI Taxonomy" id="114090"/>
    <lineage>
        <taxon>Bacteria</taxon>
        <taxon>Bacillati</taxon>
        <taxon>Bacillota</taxon>
        <taxon>Bacilli</taxon>
        <taxon>Lactobacillales</taxon>
        <taxon>Lactobacillaceae</taxon>
        <taxon>Pediococcus</taxon>
    </lineage>
</organism>
<feature type="transmembrane region" description="Helical" evidence="2">
    <location>
        <begin position="44"/>
        <end position="60"/>
    </location>
</feature>
<dbReference type="RefSeq" id="WP_323707352.1">
    <property type="nucleotide sequence ID" value="NZ_CP104774.1"/>
</dbReference>
<dbReference type="EMBL" id="CP104778">
    <property type="protein sequence ID" value="WPC21058.1"/>
    <property type="molecule type" value="Genomic_DNA"/>
</dbReference>
<keyword evidence="2" id="KW-1133">Transmembrane helix</keyword>
<dbReference type="Pfam" id="PF02517">
    <property type="entry name" value="Rce1-like"/>
    <property type="match status" value="1"/>
</dbReference>
<keyword evidence="5" id="KW-1185">Reference proteome</keyword>
<keyword evidence="4" id="KW-0645">Protease</keyword>
<keyword evidence="4" id="KW-0482">Metalloprotease</keyword>
<sequence length="229" mass="26940">MSSKAKEIKSWLKKHPNRTTTSAYLMMFVLPIIFQKIINEVIVWYLLVPIFILTFDLWIRKFQFKWSNIWRKVRKFSYIRATIYAIVLYFINIGVIYGETFFSGVRLNSKNTVSLMNTVGHVPLVLLYILIIAPIIEEFTFRESLFSGLKNRLEDLDYRPFTSRKFVIAISAWVVALTFALVHNDVYLISYEIVSLWLQFIYCHEKKISYAIFAHIGSNLISFLILLLA</sequence>
<keyword evidence="2" id="KW-0472">Membrane</keyword>
<dbReference type="InterPro" id="IPR003675">
    <property type="entry name" value="Rce1/LyrA-like_dom"/>
</dbReference>
<name>A0ABZ0Q4I0_9LACO</name>
<feature type="transmembrane region" description="Helical" evidence="2">
    <location>
        <begin position="166"/>
        <end position="188"/>
    </location>
</feature>
<dbReference type="Proteomes" id="UP001302696">
    <property type="component" value="Chromosome"/>
</dbReference>
<feature type="transmembrane region" description="Helical" evidence="2">
    <location>
        <begin position="81"/>
        <end position="98"/>
    </location>
</feature>
<dbReference type="GO" id="GO:0008237">
    <property type="term" value="F:metallopeptidase activity"/>
    <property type="evidence" value="ECO:0007669"/>
    <property type="project" value="UniProtKB-KW"/>
</dbReference>
<comment type="similarity">
    <text evidence="1">Belongs to the UPF0177 family.</text>
</comment>
<dbReference type="PANTHER" id="PTHR36435:SF1">
    <property type="entry name" value="CAAX AMINO TERMINAL PROTEASE FAMILY PROTEIN"/>
    <property type="match status" value="1"/>
</dbReference>
<feature type="domain" description="CAAX prenyl protease 2/Lysostaphin resistance protein A-like" evidence="3">
    <location>
        <begin position="123"/>
        <end position="221"/>
    </location>
</feature>
<dbReference type="InterPro" id="IPR052710">
    <property type="entry name" value="CAAX_protease"/>
</dbReference>
<evidence type="ECO:0000313" key="4">
    <source>
        <dbReference type="EMBL" id="WPC21058.1"/>
    </source>
</evidence>
<accession>A0ABZ0Q4I0</accession>
<keyword evidence="2" id="KW-0812">Transmembrane</keyword>